<evidence type="ECO:0000313" key="3">
    <source>
        <dbReference type="Proteomes" id="UP000636479"/>
    </source>
</evidence>
<dbReference type="PANTHER" id="PTHR36091:SF2">
    <property type="entry name" value="AMINOGLYCOSIDE PHOSPHOTRANSFERASE DOMAIN-CONTAINING PROTEIN"/>
    <property type="match status" value="1"/>
</dbReference>
<dbReference type="GO" id="GO:0005739">
    <property type="term" value="C:mitochondrion"/>
    <property type="evidence" value="ECO:0007669"/>
    <property type="project" value="TreeGrafter"/>
</dbReference>
<dbReference type="InterPro" id="IPR011009">
    <property type="entry name" value="Kinase-like_dom_sf"/>
</dbReference>
<proteinExistence type="predicted"/>
<dbReference type="AlphaFoldDB" id="A0A8H6SVW8"/>
<dbReference type="InterPro" id="IPR002575">
    <property type="entry name" value="Aminoglycoside_PTrfase"/>
</dbReference>
<evidence type="ECO:0000313" key="2">
    <source>
        <dbReference type="EMBL" id="KAF7306349.1"/>
    </source>
</evidence>
<protein>
    <recommendedName>
        <fullName evidence="1">Aminoglycoside phosphotransferase domain-containing protein</fullName>
    </recommendedName>
</protein>
<feature type="domain" description="Aminoglycoside phosphotransferase" evidence="1">
    <location>
        <begin position="106"/>
        <end position="242"/>
    </location>
</feature>
<dbReference type="SUPFAM" id="SSF56112">
    <property type="entry name" value="Protein kinase-like (PK-like)"/>
    <property type="match status" value="1"/>
</dbReference>
<dbReference type="Gene3D" id="3.30.200.20">
    <property type="entry name" value="Phosphorylase Kinase, domain 1"/>
    <property type="match status" value="1"/>
</dbReference>
<dbReference type="EMBL" id="JACAZF010000004">
    <property type="protein sequence ID" value="KAF7306349.1"/>
    <property type="molecule type" value="Genomic_DNA"/>
</dbReference>
<dbReference type="OrthoDB" id="2831558at2759"/>
<evidence type="ECO:0000259" key="1">
    <source>
        <dbReference type="Pfam" id="PF01636"/>
    </source>
</evidence>
<accession>A0A8H6SVW8</accession>
<dbReference type="Proteomes" id="UP000636479">
    <property type="component" value="Unassembled WGS sequence"/>
</dbReference>
<dbReference type="GeneID" id="59343592"/>
<comment type="caution">
    <text evidence="2">The sequence shown here is derived from an EMBL/GenBank/DDBJ whole genome shotgun (WGS) entry which is preliminary data.</text>
</comment>
<reference evidence="2" key="1">
    <citation type="submission" date="2020-05" db="EMBL/GenBank/DDBJ databases">
        <title>Mycena genomes resolve the evolution of fungal bioluminescence.</title>
        <authorList>
            <person name="Tsai I.J."/>
        </authorList>
    </citation>
    <scope>NUCLEOTIDE SEQUENCE</scope>
    <source>
        <strain evidence="2">171206Taipei</strain>
    </source>
</reference>
<dbReference type="InterPro" id="IPR051035">
    <property type="entry name" value="Mito_inheritance_9"/>
</dbReference>
<dbReference type="PANTHER" id="PTHR36091">
    <property type="entry name" value="ALTERED INHERITANCE OF MITOCHONDRIA PROTEIN 9, MITOCHONDRIAL"/>
    <property type="match status" value="1"/>
</dbReference>
<dbReference type="RefSeq" id="XP_037221368.1">
    <property type="nucleotide sequence ID" value="XM_037361076.1"/>
</dbReference>
<sequence length="592" mass="68039">MFRLWSSSTLSLRLSKFNASSPIYPRCLRCRRSVNNPKQWRRLSSTVDPKSLMMDLKSDLFNYTTGRFLANDAYRLRERQRIFDMPGLFNIVANAMNCKVEQITDFRRLAEGGLNRVFLVTLDTNLKLVARIPYPLLVPKAYAVASEVATMDYLRSKGVPTPKVYAYSFTPDNEAQTEYVLMEYIEGRDLREVWFYLKKNEIISLMNQLVKIESAMMATSFPAGGSIYYAEDLKKLCGKEGITIEEQEQVNDGKGRFCVGPDVSVALWYGRREQLDVFRGPYEDAESVLVAGAKKELAYLEQFGSPKQPYDRSRRNYYYFKPQLPSDHAQNLQHYLLLAPSLVPKDDLLTTFRLRHPDLTENNIRISTSASGDLQIVGVLDWQHTAVLPLFLNAGMPDFVQNQADEFSRSMKKPVVPDNLDELSEEEQEVLRRRLVYYYYVISTLTYNKLHQKGLAYSHNAACRRIYIHATAPWKGETIGLRFALINCVLDWAESASDERCPVAFTATEIEEAVNLMQGLQEAEEDDRLLRTYIGYNDDTWVPAADYEAARTRAQEVKQKSFEFTESEEESAAIDANWLFDDMDEAELEGYK</sequence>
<name>A0A8H6SVW8_9AGAR</name>
<gene>
    <name evidence="2" type="ORF">MIND_00426100</name>
</gene>
<keyword evidence="3" id="KW-1185">Reference proteome</keyword>
<dbReference type="Pfam" id="PF01636">
    <property type="entry name" value="APH"/>
    <property type="match status" value="1"/>
</dbReference>
<organism evidence="2 3">
    <name type="scientific">Mycena indigotica</name>
    <dbReference type="NCBI Taxonomy" id="2126181"/>
    <lineage>
        <taxon>Eukaryota</taxon>
        <taxon>Fungi</taxon>
        <taxon>Dikarya</taxon>
        <taxon>Basidiomycota</taxon>
        <taxon>Agaricomycotina</taxon>
        <taxon>Agaricomycetes</taxon>
        <taxon>Agaricomycetidae</taxon>
        <taxon>Agaricales</taxon>
        <taxon>Marasmiineae</taxon>
        <taxon>Mycenaceae</taxon>
        <taxon>Mycena</taxon>
    </lineage>
</organism>